<feature type="region of interest" description="Disordered" evidence="7">
    <location>
        <begin position="1"/>
        <end position="29"/>
    </location>
</feature>
<comment type="caution">
    <text evidence="10">The sequence shown here is derived from an EMBL/GenBank/DDBJ whole genome shotgun (WGS) entry which is preliminary data.</text>
</comment>
<evidence type="ECO:0000256" key="2">
    <source>
        <dbReference type="ARBA" id="ARBA00022448"/>
    </source>
</evidence>
<sequence length="479" mass="50347">MRSFAFKTQRASAVTQTAPQPPEIPRTPLLPSERRAAAGLAAIFSTRMLGLFMVLPVLAIYAHDLPGATPLLVGLAIGAYGLTQAIFQIPLGLLSDRIGRKPVIYGGLLLFMLGSGVAATADSIHWVIIGRVLQGSGAIAAAIIALTADLTRDEVRTKGMAAIGISVALSFAAAIVLGPALSRWIGISGIFWLTAVLAVVGMLLLAYVVPDPKQSRIHRDAQPVLSQLSGVIRNPTLVRLDVAIFMLHLTMVSLFVVLPLSIQDAGLQLADHWMVYLPAVLLAIVAMVPFIIMAERLGKVRQVLLGSVVTLGLSMLGFFVLNQSLWGMGLLLLVVFTIFNLLEAVLPSLVSKAAAAGAKGTAMGVFSSSQFVGAFLGGLLGGWAHEGFGADAVYLLGAMACLVWAGLVSTMAIPENLARHVISLGGAPEDDAPSLEARLLAVPGVKEAVIALDEGVAYLKVDSRQLDWARLQTFSSANA</sequence>
<evidence type="ECO:0000256" key="4">
    <source>
        <dbReference type="ARBA" id="ARBA00022692"/>
    </source>
</evidence>
<dbReference type="Pfam" id="PF07690">
    <property type="entry name" value="MFS_1"/>
    <property type="match status" value="1"/>
</dbReference>
<dbReference type="PANTHER" id="PTHR23517">
    <property type="entry name" value="RESISTANCE PROTEIN MDTM, PUTATIVE-RELATED-RELATED"/>
    <property type="match status" value="1"/>
</dbReference>
<dbReference type="Gene3D" id="1.20.1250.20">
    <property type="entry name" value="MFS general substrate transporter like domains"/>
    <property type="match status" value="1"/>
</dbReference>
<feature type="transmembrane region" description="Helical" evidence="8">
    <location>
        <begin position="303"/>
        <end position="321"/>
    </location>
</feature>
<feature type="transmembrane region" description="Helical" evidence="8">
    <location>
        <begin position="184"/>
        <end position="209"/>
    </location>
</feature>
<feature type="transmembrane region" description="Helical" evidence="8">
    <location>
        <begin position="362"/>
        <end position="380"/>
    </location>
</feature>
<evidence type="ECO:0000256" key="6">
    <source>
        <dbReference type="ARBA" id="ARBA00023136"/>
    </source>
</evidence>
<proteinExistence type="predicted"/>
<dbReference type="PROSITE" id="PS50850">
    <property type="entry name" value="MFS"/>
    <property type="match status" value="1"/>
</dbReference>
<keyword evidence="5 8" id="KW-1133">Transmembrane helix</keyword>
<dbReference type="EMBL" id="JAAIJQ010000120">
    <property type="protein sequence ID" value="NEV64888.1"/>
    <property type="molecule type" value="Genomic_DNA"/>
</dbReference>
<evidence type="ECO:0000256" key="3">
    <source>
        <dbReference type="ARBA" id="ARBA00022475"/>
    </source>
</evidence>
<dbReference type="InterPro" id="IPR005829">
    <property type="entry name" value="Sugar_transporter_CS"/>
</dbReference>
<feature type="transmembrane region" description="Helical" evidence="8">
    <location>
        <begin position="273"/>
        <end position="291"/>
    </location>
</feature>
<feature type="transmembrane region" description="Helical" evidence="8">
    <location>
        <begin position="160"/>
        <end position="178"/>
    </location>
</feature>
<dbReference type="InterPro" id="IPR054152">
    <property type="entry name" value="YajR_YAM"/>
</dbReference>
<evidence type="ECO:0000256" key="5">
    <source>
        <dbReference type="ARBA" id="ARBA00022989"/>
    </source>
</evidence>
<keyword evidence="3" id="KW-1003">Cell membrane</keyword>
<dbReference type="PROSITE" id="PS00216">
    <property type="entry name" value="SUGAR_TRANSPORT_1"/>
    <property type="match status" value="1"/>
</dbReference>
<keyword evidence="4 8" id="KW-0812">Transmembrane</keyword>
<keyword evidence="11" id="KW-1185">Reference proteome</keyword>
<feature type="transmembrane region" description="Helical" evidence="8">
    <location>
        <begin position="68"/>
        <end position="91"/>
    </location>
</feature>
<dbReference type="InterPro" id="IPR020846">
    <property type="entry name" value="MFS_dom"/>
</dbReference>
<evidence type="ECO:0000256" key="1">
    <source>
        <dbReference type="ARBA" id="ARBA00004651"/>
    </source>
</evidence>
<dbReference type="InterPro" id="IPR050171">
    <property type="entry name" value="MFS_Transporters"/>
</dbReference>
<keyword evidence="2" id="KW-0813">Transport</keyword>
<evidence type="ECO:0000313" key="11">
    <source>
        <dbReference type="Proteomes" id="UP000483379"/>
    </source>
</evidence>
<name>A0A6M0K539_9GAMM</name>
<feature type="domain" description="Major facilitator superfamily (MFS) profile" evidence="9">
    <location>
        <begin position="34"/>
        <end position="417"/>
    </location>
</feature>
<dbReference type="RefSeq" id="WP_164456081.1">
    <property type="nucleotide sequence ID" value="NZ_JAAIJQ010000120.1"/>
</dbReference>
<dbReference type="GO" id="GO:0022857">
    <property type="term" value="F:transmembrane transporter activity"/>
    <property type="evidence" value="ECO:0007669"/>
    <property type="project" value="InterPro"/>
</dbReference>
<dbReference type="Pfam" id="PF21987">
    <property type="entry name" value="YajR_YAM"/>
    <property type="match status" value="1"/>
</dbReference>
<feature type="transmembrane region" description="Helical" evidence="8">
    <location>
        <begin position="36"/>
        <end position="62"/>
    </location>
</feature>
<protein>
    <submittedName>
        <fullName evidence="10">MFS transporter</fullName>
    </submittedName>
</protein>
<feature type="transmembrane region" description="Helical" evidence="8">
    <location>
        <begin position="392"/>
        <end position="413"/>
    </location>
</feature>
<feature type="transmembrane region" description="Helical" evidence="8">
    <location>
        <begin position="327"/>
        <end position="350"/>
    </location>
</feature>
<dbReference type="Gene3D" id="3.30.70.100">
    <property type="match status" value="1"/>
</dbReference>
<evidence type="ECO:0000256" key="8">
    <source>
        <dbReference type="SAM" id="Phobius"/>
    </source>
</evidence>
<dbReference type="InterPro" id="IPR011701">
    <property type="entry name" value="MFS"/>
</dbReference>
<evidence type="ECO:0000256" key="7">
    <source>
        <dbReference type="SAM" id="MobiDB-lite"/>
    </source>
</evidence>
<dbReference type="SUPFAM" id="SSF103473">
    <property type="entry name" value="MFS general substrate transporter"/>
    <property type="match status" value="1"/>
</dbReference>
<feature type="compositionally biased region" description="Polar residues" evidence="7">
    <location>
        <begin position="9"/>
        <end position="18"/>
    </location>
</feature>
<dbReference type="AlphaFoldDB" id="A0A6M0K539"/>
<feature type="transmembrane region" description="Helical" evidence="8">
    <location>
        <begin position="127"/>
        <end position="148"/>
    </location>
</feature>
<dbReference type="PANTHER" id="PTHR23517:SF2">
    <property type="entry name" value="MULTIDRUG RESISTANCE PROTEIN MDTH"/>
    <property type="match status" value="1"/>
</dbReference>
<feature type="transmembrane region" description="Helical" evidence="8">
    <location>
        <begin position="103"/>
        <end position="121"/>
    </location>
</feature>
<dbReference type="CDD" id="cd17472">
    <property type="entry name" value="MFS_YajR_like"/>
    <property type="match status" value="1"/>
</dbReference>
<organism evidence="10 11">
    <name type="scientific">Thiorhodococcus minor</name>
    <dbReference type="NCBI Taxonomy" id="57489"/>
    <lineage>
        <taxon>Bacteria</taxon>
        <taxon>Pseudomonadati</taxon>
        <taxon>Pseudomonadota</taxon>
        <taxon>Gammaproteobacteria</taxon>
        <taxon>Chromatiales</taxon>
        <taxon>Chromatiaceae</taxon>
        <taxon>Thiorhodococcus</taxon>
    </lineage>
</organism>
<comment type="subcellular location">
    <subcellularLocation>
        <location evidence="1">Cell membrane</location>
        <topology evidence="1">Multi-pass membrane protein</topology>
    </subcellularLocation>
</comment>
<dbReference type="Proteomes" id="UP000483379">
    <property type="component" value="Unassembled WGS sequence"/>
</dbReference>
<dbReference type="InterPro" id="IPR036259">
    <property type="entry name" value="MFS_trans_sf"/>
</dbReference>
<dbReference type="GO" id="GO:0005886">
    <property type="term" value="C:plasma membrane"/>
    <property type="evidence" value="ECO:0007669"/>
    <property type="project" value="UniProtKB-SubCell"/>
</dbReference>
<gene>
    <name evidence="10" type="ORF">G3446_23980</name>
</gene>
<reference evidence="10 11" key="1">
    <citation type="submission" date="2020-02" db="EMBL/GenBank/DDBJ databases">
        <title>Genome sequences of Thiorhodococcus mannitoliphagus and Thiorhodococcus minor, purple sulfur photosynthetic bacteria in the gammaproteobacterial family, Chromatiaceae.</title>
        <authorList>
            <person name="Aviles F.A."/>
            <person name="Meyer T.E."/>
            <person name="Kyndt J.A."/>
        </authorList>
    </citation>
    <scope>NUCLEOTIDE SEQUENCE [LARGE SCALE GENOMIC DNA]</scope>
    <source>
        <strain evidence="10 11">DSM 11518</strain>
    </source>
</reference>
<evidence type="ECO:0000313" key="10">
    <source>
        <dbReference type="EMBL" id="NEV64888.1"/>
    </source>
</evidence>
<keyword evidence="6 8" id="KW-0472">Membrane</keyword>
<accession>A0A6M0K539</accession>
<evidence type="ECO:0000259" key="9">
    <source>
        <dbReference type="PROSITE" id="PS50850"/>
    </source>
</evidence>
<feature type="transmembrane region" description="Helical" evidence="8">
    <location>
        <begin position="242"/>
        <end position="261"/>
    </location>
</feature>